<name>A0AA36HL86_9DINO</name>
<dbReference type="AlphaFoldDB" id="A0AA36HL86"/>
<reference evidence="1" key="1">
    <citation type="submission" date="2023-08" db="EMBL/GenBank/DDBJ databases">
        <authorList>
            <person name="Chen Y."/>
            <person name="Shah S."/>
            <person name="Dougan E. K."/>
            <person name="Thang M."/>
            <person name="Chan C."/>
        </authorList>
    </citation>
    <scope>NUCLEOTIDE SEQUENCE</scope>
</reference>
<dbReference type="EMBL" id="CAUJNA010000063">
    <property type="protein sequence ID" value="CAJ1371239.1"/>
    <property type="molecule type" value="Genomic_DNA"/>
</dbReference>
<evidence type="ECO:0000313" key="1">
    <source>
        <dbReference type="EMBL" id="CAJ1371239.1"/>
    </source>
</evidence>
<keyword evidence="2" id="KW-1185">Reference proteome</keyword>
<proteinExistence type="predicted"/>
<comment type="caution">
    <text evidence="1">The sequence shown here is derived from an EMBL/GenBank/DDBJ whole genome shotgun (WGS) entry which is preliminary data.</text>
</comment>
<dbReference type="Proteomes" id="UP001178507">
    <property type="component" value="Unassembled WGS sequence"/>
</dbReference>
<protein>
    <submittedName>
        <fullName evidence="1">Uncharacterized protein</fullName>
    </submittedName>
</protein>
<gene>
    <name evidence="1" type="ORF">EVOR1521_LOCUS1603</name>
</gene>
<organism evidence="1 2">
    <name type="scientific">Effrenium voratum</name>
    <dbReference type="NCBI Taxonomy" id="2562239"/>
    <lineage>
        <taxon>Eukaryota</taxon>
        <taxon>Sar</taxon>
        <taxon>Alveolata</taxon>
        <taxon>Dinophyceae</taxon>
        <taxon>Suessiales</taxon>
        <taxon>Symbiodiniaceae</taxon>
        <taxon>Effrenium</taxon>
    </lineage>
</organism>
<evidence type="ECO:0000313" key="2">
    <source>
        <dbReference type="Proteomes" id="UP001178507"/>
    </source>
</evidence>
<accession>A0AA36HL86</accession>
<sequence>MQQRDWARSCLPRKPVIGVLPWQPCDWCPYSQIKMSRGTLLKVTQAWSGNQACCADAQLADIITGDDFPKPCEPRGVVGSRAQIVSFSVASMVAGAAHALGKALC</sequence>